<dbReference type="PANTHER" id="PTHR24034:SF148">
    <property type="entry name" value="RE58433P"/>
    <property type="match status" value="1"/>
</dbReference>
<dbReference type="SMART" id="SM00261">
    <property type="entry name" value="FU"/>
    <property type="match status" value="2"/>
</dbReference>
<keyword evidence="13" id="KW-1185">Reference proteome</keyword>
<feature type="region of interest" description="Disordered" evidence="9">
    <location>
        <begin position="308"/>
        <end position="384"/>
    </location>
</feature>
<feature type="domain" description="EGF-like" evidence="10">
    <location>
        <begin position="83"/>
        <end position="94"/>
    </location>
</feature>
<organism evidence="12 13">
    <name type="scientific">Ditylenchus destructor</name>
    <dbReference type="NCBI Taxonomy" id="166010"/>
    <lineage>
        <taxon>Eukaryota</taxon>
        <taxon>Metazoa</taxon>
        <taxon>Ecdysozoa</taxon>
        <taxon>Nematoda</taxon>
        <taxon>Chromadorea</taxon>
        <taxon>Rhabditida</taxon>
        <taxon>Tylenchina</taxon>
        <taxon>Tylenchomorpha</taxon>
        <taxon>Sphaerularioidea</taxon>
        <taxon>Anguinidae</taxon>
        <taxon>Anguininae</taxon>
        <taxon>Ditylenchus</taxon>
    </lineage>
</organism>
<dbReference type="InterPro" id="IPR009030">
    <property type="entry name" value="Growth_fac_rcpt_cys_sf"/>
</dbReference>
<dbReference type="Proteomes" id="UP001201812">
    <property type="component" value="Unassembled WGS sequence"/>
</dbReference>
<dbReference type="PANTHER" id="PTHR24034">
    <property type="entry name" value="EGF-LIKE DOMAIN-CONTAINING PROTEIN"/>
    <property type="match status" value="1"/>
</dbReference>
<dbReference type="InterPro" id="IPR049883">
    <property type="entry name" value="NOTCH1_EGF-like"/>
</dbReference>
<comment type="catalytic activity">
    <reaction evidence="1">
        <text>Catalyzes the rearrangement of -S-S- bonds in proteins.</text>
        <dbReference type="EC" id="5.3.4.1"/>
    </reaction>
</comment>
<dbReference type="SMART" id="SM00179">
    <property type="entry name" value="EGF_CA"/>
    <property type="match status" value="2"/>
</dbReference>
<proteinExistence type="inferred from homology"/>
<dbReference type="InterPro" id="IPR050751">
    <property type="entry name" value="ECM_structural_protein"/>
</dbReference>
<comment type="caution">
    <text evidence="12">The sequence shown here is derived from an EMBL/GenBank/DDBJ whole genome shotgun (WGS) entry which is preliminary data.</text>
</comment>
<dbReference type="SMART" id="SM00181">
    <property type="entry name" value="EGF"/>
    <property type="match status" value="3"/>
</dbReference>
<dbReference type="Gene3D" id="2.10.25.10">
    <property type="entry name" value="Laminin"/>
    <property type="match status" value="2"/>
</dbReference>
<evidence type="ECO:0000256" key="8">
    <source>
        <dbReference type="ARBA" id="ARBA00023284"/>
    </source>
</evidence>
<dbReference type="InterPro" id="IPR006212">
    <property type="entry name" value="Furin_repeat"/>
</dbReference>
<evidence type="ECO:0000256" key="6">
    <source>
        <dbReference type="ARBA" id="ARBA00023157"/>
    </source>
</evidence>
<dbReference type="InterPro" id="IPR001881">
    <property type="entry name" value="EGF-like_Ca-bd_dom"/>
</dbReference>
<dbReference type="EMBL" id="JAKKPZ010001123">
    <property type="protein sequence ID" value="KAI1690628.1"/>
    <property type="molecule type" value="Genomic_DNA"/>
</dbReference>
<evidence type="ECO:0000313" key="12">
    <source>
        <dbReference type="EMBL" id="KAI1690628.1"/>
    </source>
</evidence>
<protein>
    <recommendedName>
        <fullName evidence="3">protein disulfide-isomerase</fullName>
        <ecNumber evidence="3">5.3.4.1</ecNumber>
    </recommendedName>
</protein>
<evidence type="ECO:0000256" key="9">
    <source>
        <dbReference type="SAM" id="MobiDB-lite"/>
    </source>
</evidence>
<keyword evidence="6" id="KW-1015">Disulfide bond</keyword>
<evidence type="ECO:0000259" key="10">
    <source>
        <dbReference type="PROSITE" id="PS00022"/>
    </source>
</evidence>
<dbReference type="PROSITE" id="PS00022">
    <property type="entry name" value="EGF_1"/>
    <property type="match status" value="1"/>
</dbReference>
<feature type="compositionally biased region" description="Polar residues" evidence="9">
    <location>
        <begin position="321"/>
        <end position="331"/>
    </location>
</feature>
<evidence type="ECO:0000259" key="11">
    <source>
        <dbReference type="PROSITE" id="PS01248"/>
    </source>
</evidence>
<evidence type="ECO:0000256" key="7">
    <source>
        <dbReference type="ARBA" id="ARBA00023235"/>
    </source>
</evidence>
<accession>A0AAD4MHL8</accession>
<evidence type="ECO:0000256" key="1">
    <source>
        <dbReference type="ARBA" id="ARBA00001182"/>
    </source>
</evidence>
<keyword evidence="8" id="KW-0676">Redox-active center</keyword>
<dbReference type="SUPFAM" id="SSF57184">
    <property type="entry name" value="Growth factor receptor domain"/>
    <property type="match status" value="1"/>
</dbReference>
<dbReference type="InterPro" id="IPR018097">
    <property type="entry name" value="EGF_Ca-bd_CS"/>
</dbReference>
<evidence type="ECO:0000313" key="13">
    <source>
        <dbReference type="Proteomes" id="UP001201812"/>
    </source>
</evidence>
<evidence type="ECO:0000256" key="2">
    <source>
        <dbReference type="ARBA" id="ARBA00005897"/>
    </source>
</evidence>
<keyword evidence="7" id="KW-0413">Isomerase</keyword>
<sequence length="384" mass="41961">MKIAEDSEDWLEEWFTKRQKAQPDLGKALCIEELKMCCAAGHFGPECSACPGVQTQENGEMSKPCNGFGDCDGDGTRTGTGKCDCNWGYNGDLCNECSADFFPVMQNETLVECKECYEGCKDGCTSEGPKSCKACKEGYLWDENEGCKDIDECKLSAQATDESSKKCTKDHELCVNTEGSFNCECEKDYVREDDKDDGACIFDPEKCFEGCADGCTSEGPKGCKSCKEGYKMDENLGCQDIDECKISAEAPEGDASKKCTNGHEICVNTGGSFNCECEKGYAREGEDDACRRLKVVYSTPKILLTNYFTEDTQTNEDNKSTNDAGSPNNSETESKESPVAENGKQSVLPGLTKASEHENENEQCSQSNNETAEEGTCSRPNDEP</sequence>
<feature type="domain" description="Laminin EGF-like" evidence="11">
    <location>
        <begin position="83"/>
        <end position="116"/>
    </location>
</feature>
<gene>
    <name evidence="12" type="ORF">DdX_22379</name>
</gene>
<dbReference type="EC" id="5.3.4.1" evidence="3"/>
<reference evidence="12" key="1">
    <citation type="submission" date="2022-01" db="EMBL/GenBank/DDBJ databases">
        <title>Genome Sequence Resource for Two Populations of Ditylenchus destructor, the Migratory Endoparasitic Phytonematode.</title>
        <authorList>
            <person name="Zhang H."/>
            <person name="Lin R."/>
            <person name="Xie B."/>
        </authorList>
    </citation>
    <scope>NUCLEOTIDE SEQUENCE</scope>
    <source>
        <strain evidence="12">BazhouSP</strain>
    </source>
</reference>
<dbReference type="InterPro" id="IPR000742">
    <property type="entry name" value="EGF"/>
</dbReference>
<comment type="similarity">
    <text evidence="2">Belongs to the CRELD family.</text>
</comment>
<dbReference type="GO" id="GO:0005509">
    <property type="term" value="F:calcium ion binding"/>
    <property type="evidence" value="ECO:0007669"/>
    <property type="project" value="InterPro"/>
</dbReference>
<dbReference type="PROSITE" id="PS01187">
    <property type="entry name" value="EGF_CA"/>
    <property type="match status" value="1"/>
</dbReference>
<evidence type="ECO:0000256" key="4">
    <source>
        <dbReference type="ARBA" id="ARBA00022536"/>
    </source>
</evidence>
<keyword evidence="5" id="KW-0677">Repeat</keyword>
<dbReference type="AlphaFoldDB" id="A0AAD4MHL8"/>
<dbReference type="InterPro" id="IPR002049">
    <property type="entry name" value="LE_dom"/>
</dbReference>
<dbReference type="PROSITE" id="PS01248">
    <property type="entry name" value="EGF_LAM_1"/>
    <property type="match status" value="1"/>
</dbReference>
<keyword evidence="4" id="KW-0245">EGF-like domain</keyword>
<name>A0AAD4MHL8_9BILA</name>
<evidence type="ECO:0000256" key="3">
    <source>
        <dbReference type="ARBA" id="ARBA00012723"/>
    </source>
</evidence>
<dbReference type="Pfam" id="PF07645">
    <property type="entry name" value="EGF_CA"/>
    <property type="match status" value="2"/>
</dbReference>
<evidence type="ECO:0000256" key="5">
    <source>
        <dbReference type="ARBA" id="ARBA00022737"/>
    </source>
</evidence>
<dbReference type="GO" id="GO:0003756">
    <property type="term" value="F:protein disulfide isomerase activity"/>
    <property type="evidence" value="ECO:0007669"/>
    <property type="project" value="UniProtKB-EC"/>
</dbReference>